<evidence type="ECO:0000256" key="1">
    <source>
        <dbReference type="SAM" id="Phobius"/>
    </source>
</evidence>
<name>A0A2S9QLZ1_9MICO</name>
<dbReference type="InterPro" id="IPR013783">
    <property type="entry name" value="Ig-like_fold"/>
</dbReference>
<keyword evidence="1" id="KW-1133">Transmembrane helix</keyword>
<dbReference type="GO" id="GO:0005975">
    <property type="term" value="P:carbohydrate metabolic process"/>
    <property type="evidence" value="ECO:0007669"/>
    <property type="project" value="UniProtKB-ARBA"/>
</dbReference>
<dbReference type="Pfam" id="PF16555">
    <property type="entry name" value="GramPos_pilinD1"/>
    <property type="match status" value="1"/>
</dbReference>
<dbReference type="InterPro" id="IPR032364">
    <property type="entry name" value="GramPos_pilinD1_N"/>
</dbReference>
<dbReference type="OrthoDB" id="3199332at2"/>
<evidence type="ECO:0000259" key="2">
    <source>
        <dbReference type="Pfam" id="PF16555"/>
    </source>
</evidence>
<reference evidence="3 4" key="1">
    <citation type="journal article" date="2017" name="New Microbes New Infect">
        <title>Genome sequence of 'Leucobacter massiliensis' sp. nov. isolated from human pharynx after travel to the 2014 Hajj.</title>
        <authorList>
            <person name="Leangapichart T."/>
            <person name="Gautret P."/>
            <person name="Nguyen T.T."/>
            <person name="Armstrong N."/>
            <person name="Rolain J.M."/>
        </authorList>
    </citation>
    <scope>NUCLEOTIDE SEQUENCE [LARGE SCALE GENOMIC DNA]</scope>
    <source>
        <strain evidence="3 4">122RC15</strain>
    </source>
</reference>
<accession>A0A2S9QLZ1</accession>
<dbReference type="AlphaFoldDB" id="A0A2S9QLZ1"/>
<keyword evidence="4" id="KW-1185">Reference proteome</keyword>
<feature type="domain" description="Gram-positive pilin subunit D1 N-terminal" evidence="2">
    <location>
        <begin position="49"/>
        <end position="193"/>
    </location>
</feature>
<dbReference type="Gene3D" id="2.60.40.10">
    <property type="entry name" value="Immunoglobulins"/>
    <property type="match status" value="2"/>
</dbReference>
<dbReference type="InterPro" id="IPR048052">
    <property type="entry name" value="FM1-like"/>
</dbReference>
<sequence>MRRLVMSVLRRRRVTALVGALALVAGLVGVGGSAAMADPVIDPNTSGFIILHKHETDPAGGEPGDGSQQTVTTPAVEGVGFTLYRVSEGDDPIDLRTDAGWQSAAALAAVYAGQGPDELPSGWTTTVQFTERFTDEGGQIIWDESQGLPLGLYMVVETSPAPGSVPSAPFLVTVPITQGGDTWNYEVHVYPKNGVTQPPVKTVTDDGVVQAGDQSDWQIETSPVGTPYDANGDGDFDDAGESNWIGGYAIRDDLADALKYVPDTLAVKIAGEDAAEGDYTVTWDPEPGDEEEVAAGAVFRIDFTADGLAKLRAAAAAEESVVVTFSTTAVLSGEISNTAEVYPNGFDVDQTPASQNRVTSDPETQKFGGINLLKVDNRDEDHVLAGAVFQVYVDADNDGAIDEDSDPVAVTLGGQSKDSWETDEDGELVIDGLRYSNWANGALLDDDDDPAWIHYLLVETQAPEGYSLLAKPIPFDVTGQAATVTALTVENVPVNAGFALPLTGGAGVIVFTALAVLLLGGGTLMLMTVTARRRQASAAQTDRGLLLGS</sequence>
<dbReference type="NCBIfam" id="TIGR04226">
    <property type="entry name" value="RrgB_K2N_iso_D2"/>
    <property type="match status" value="1"/>
</dbReference>
<evidence type="ECO:0000313" key="4">
    <source>
        <dbReference type="Proteomes" id="UP000238650"/>
    </source>
</evidence>
<dbReference type="Proteomes" id="UP000238650">
    <property type="component" value="Unassembled WGS sequence"/>
</dbReference>
<protein>
    <recommendedName>
        <fullName evidence="2">Gram-positive pilin subunit D1 N-terminal domain-containing protein</fullName>
    </recommendedName>
</protein>
<gene>
    <name evidence="3" type="ORF">B4915_11500</name>
</gene>
<dbReference type="EMBL" id="MWZD01000018">
    <property type="protein sequence ID" value="PRI10606.1"/>
    <property type="molecule type" value="Genomic_DNA"/>
</dbReference>
<organism evidence="3 4">
    <name type="scientific">Leucobacter massiliensis</name>
    <dbReference type="NCBI Taxonomy" id="1686285"/>
    <lineage>
        <taxon>Bacteria</taxon>
        <taxon>Bacillati</taxon>
        <taxon>Actinomycetota</taxon>
        <taxon>Actinomycetes</taxon>
        <taxon>Micrococcales</taxon>
        <taxon>Microbacteriaceae</taxon>
        <taxon>Leucobacter</taxon>
    </lineage>
</organism>
<proteinExistence type="predicted"/>
<evidence type="ECO:0000313" key="3">
    <source>
        <dbReference type="EMBL" id="PRI10606.1"/>
    </source>
</evidence>
<dbReference type="NCBIfam" id="NF033902">
    <property type="entry name" value="iso_D2_wall_anc"/>
    <property type="match status" value="1"/>
</dbReference>
<keyword evidence="1" id="KW-0812">Transmembrane</keyword>
<keyword evidence="1" id="KW-0472">Membrane</keyword>
<dbReference type="InterPro" id="IPR026466">
    <property type="entry name" value="Fim_isopep_form_D2_dom"/>
</dbReference>
<dbReference type="Gene3D" id="2.60.40.740">
    <property type="match status" value="1"/>
</dbReference>
<comment type="caution">
    <text evidence="3">The sequence shown here is derived from an EMBL/GenBank/DDBJ whole genome shotgun (WGS) entry which is preliminary data.</text>
</comment>
<feature type="transmembrane region" description="Helical" evidence="1">
    <location>
        <begin position="498"/>
        <end position="526"/>
    </location>
</feature>